<reference evidence="2" key="1">
    <citation type="journal article" date="2019" name="Int. J. Syst. Evol. Microbiol.">
        <title>The Global Catalogue of Microorganisms (GCM) 10K type strain sequencing project: providing services to taxonomists for standard genome sequencing and annotation.</title>
        <authorList>
            <consortium name="The Broad Institute Genomics Platform"/>
            <consortium name="The Broad Institute Genome Sequencing Center for Infectious Disease"/>
            <person name="Wu L."/>
            <person name="Ma J."/>
        </authorList>
    </citation>
    <scope>NUCLEOTIDE SEQUENCE [LARGE SCALE GENOMIC DNA]</scope>
    <source>
        <strain evidence="2">JCM 4602</strain>
    </source>
</reference>
<proteinExistence type="predicted"/>
<keyword evidence="2" id="KW-1185">Reference proteome</keyword>
<comment type="caution">
    <text evidence="1">The sequence shown here is derived from an EMBL/GenBank/DDBJ whole genome shotgun (WGS) entry which is preliminary data.</text>
</comment>
<dbReference type="Proteomes" id="UP000624183">
    <property type="component" value="Unassembled WGS sequence"/>
</dbReference>
<evidence type="ECO:0000313" key="1">
    <source>
        <dbReference type="EMBL" id="GGZ53202.1"/>
    </source>
</evidence>
<accession>A0ABQ3BSQ8</accession>
<protein>
    <submittedName>
        <fullName evidence="1">Uncharacterized protein</fullName>
    </submittedName>
</protein>
<dbReference type="EMBL" id="BMUW01000004">
    <property type="protein sequence ID" value="GGZ53202.1"/>
    <property type="molecule type" value="Genomic_DNA"/>
</dbReference>
<name>A0ABQ3BSQ8_9ACTN</name>
<evidence type="ECO:0000313" key="2">
    <source>
        <dbReference type="Proteomes" id="UP000624183"/>
    </source>
</evidence>
<organism evidence="1 2">
    <name type="scientific">Streptomyces rubiginosohelvolus</name>
    <dbReference type="NCBI Taxonomy" id="67362"/>
    <lineage>
        <taxon>Bacteria</taxon>
        <taxon>Bacillati</taxon>
        <taxon>Actinomycetota</taxon>
        <taxon>Actinomycetes</taxon>
        <taxon>Kitasatosporales</taxon>
        <taxon>Streptomycetaceae</taxon>
        <taxon>Streptomyces</taxon>
    </lineage>
</organism>
<gene>
    <name evidence="1" type="ORF">GCM10010328_30020</name>
</gene>
<sequence length="55" mass="5846">MVMTVLEIVFVLTALAGVAMWSLPAALLTAGVLGVLAVERAQAARPPVKQKEERE</sequence>